<evidence type="ECO:0000313" key="2">
    <source>
        <dbReference type="Proteomes" id="UP001432322"/>
    </source>
</evidence>
<dbReference type="Proteomes" id="UP001432322">
    <property type="component" value="Unassembled WGS sequence"/>
</dbReference>
<protein>
    <recommendedName>
        <fullName evidence="3">Protein quiver</fullName>
    </recommendedName>
</protein>
<name>A0AAV5URT2_9BILA</name>
<sequence length="165" mass="18725">LLFLLFHNFSPFLSEKCYSCSSSQLDLRWPKDKTSNNLLYLSQFPDFANETCDQVRNLLPVVDCANSYCVKIVIKEPPAKREACVQGGAVVRDCWSRVMQNKEGIFYSTKPKTKNNMIRLAETEEDIEPIGYIYTCEGYLCNTVATMTSWCATLLIAAATFLIPH</sequence>
<organism evidence="1 2">
    <name type="scientific">Pristionchus fissidentatus</name>
    <dbReference type="NCBI Taxonomy" id="1538716"/>
    <lineage>
        <taxon>Eukaryota</taxon>
        <taxon>Metazoa</taxon>
        <taxon>Ecdysozoa</taxon>
        <taxon>Nematoda</taxon>
        <taxon>Chromadorea</taxon>
        <taxon>Rhabditida</taxon>
        <taxon>Rhabditina</taxon>
        <taxon>Diplogasteromorpha</taxon>
        <taxon>Diplogasteroidea</taxon>
        <taxon>Neodiplogasteridae</taxon>
        <taxon>Pristionchus</taxon>
    </lineage>
</organism>
<dbReference type="AlphaFoldDB" id="A0AAV5URT2"/>
<evidence type="ECO:0000313" key="1">
    <source>
        <dbReference type="EMBL" id="GMT09014.1"/>
    </source>
</evidence>
<comment type="caution">
    <text evidence="1">The sequence shown here is derived from an EMBL/GenBank/DDBJ whole genome shotgun (WGS) entry which is preliminary data.</text>
</comment>
<dbReference type="EMBL" id="BTSY01000001">
    <property type="protein sequence ID" value="GMT09014.1"/>
    <property type="molecule type" value="Genomic_DNA"/>
</dbReference>
<evidence type="ECO:0008006" key="3">
    <source>
        <dbReference type="Google" id="ProtNLM"/>
    </source>
</evidence>
<accession>A0AAV5URT2</accession>
<keyword evidence="2" id="KW-1185">Reference proteome</keyword>
<feature type="non-terminal residue" evidence="1">
    <location>
        <position position="1"/>
    </location>
</feature>
<gene>
    <name evidence="1" type="ORF">PFISCL1PPCAC_311</name>
</gene>
<proteinExistence type="predicted"/>
<reference evidence="1" key="1">
    <citation type="submission" date="2023-10" db="EMBL/GenBank/DDBJ databases">
        <title>Genome assembly of Pristionchus species.</title>
        <authorList>
            <person name="Yoshida K."/>
            <person name="Sommer R.J."/>
        </authorList>
    </citation>
    <scope>NUCLEOTIDE SEQUENCE</scope>
    <source>
        <strain evidence="1">RS5133</strain>
    </source>
</reference>